<name>A0A183HY72_9BILA</name>
<keyword evidence="3" id="KW-1185">Reference proteome</keyword>
<organism evidence="4">
    <name type="scientific">Onchocerca flexuosa</name>
    <dbReference type="NCBI Taxonomy" id="387005"/>
    <lineage>
        <taxon>Eukaryota</taxon>
        <taxon>Metazoa</taxon>
        <taxon>Ecdysozoa</taxon>
        <taxon>Nematoda</taxon>
        <taxon>Chromadorea</taxon>
        <taxon>Rhabditida</taxon>
        <taxon>Spirurina</taxon>
        <taxon>Spiruromorpha</taxon>
        <taxon>Filarioidea</taxon>
        <taxon>Onchocercidae</taxon>
        <taxon>Onchocerca</taxon>
    </lineage>
</organism>
<sequence>MMLLCYRTRAATVYSNTGNYDGRRRASALRSETEGGAKGYKGRQWVRERRGDVDHSADKSRGERNATQRPSGRTVEMNL</sequence>
<protein>
    <submittedName>
        <fullName evidence="2 4">Uncharacterized protein</fullName>
    </submittedName>
</protein>
<dbReference type="EMBL" id="UZAJ01039842">
    <property type="protein sequence ID" value="VDP11307.1"/>
    <property type="molecule type" value="Genomic_DNA"/>
</dbReference>
<reference evidence="4" key="1">
    <citation type="submission" date="2016-06" db="UniProtKB">
        <authorList>
            <consortium name="WormBaseParasite"/>
        </authorList>
    </citation>
    <scope>IDENTIFICATION</scope>
</reference>
<gene>
    <name evidence="2" type="ORF">OFLC_LOCUS12434</name>
</gene>
<feature type="compositionally biased region" description="Basic and acidic residues" evidence="1">
    <location>
        <begin position="45"/>
        <end position="66"/>
    </location>
</feature>
<dbReference type="Proteomes" id="UP000267606">
    <property type="component" value="Unassembled WGS sequence"/>
</dbReference>
<feature type="region of interest" description="Disordered" evidence="1">
    <location>
        <begin position="18"/>
        <end position="79"/>
    </location>
</feature>
<evidence type="ECO:0000313" key="3">
    <source>
        <dbReference type="Proteomes" id="UP000267606"/>
    </source>
</evidence>
<evidence type="ECO:0000313" key="4">
    <source>
        <dbReference type="WBParaSite" id="OFLC_0001243501-mRNA-1"/>
    </source>
</evidence>
<reference evidence="2 3" key="2">
    <citation type="submission" date="2018-11" db="EMBL/GenBank/DDBJ databases">
        <authorList>
            <consortium name="Pathogen Informatics"/>
        </authorList>
    </citation>
    <scope>NUCLEOTIDE SEQUENCE [LARGE SCALE GENOMIC DNA]</scope>
</reference>
<evidence type="ECO:0000313" key="2">
    <source>
        <dbReference type="EMBL" id="VDP11307.1"/>
    </source>
</evidence>
<evidence type="ECO:0000256" key="1">
    <source>
        <dbReference type="SAM" id="MobiDB-lite"/>
    </source>
</evidence>
<dbReference type="AlphaFoldDB" id="A0A183HY72"/>
<dbReference type="WBParaSite" id="OFLC_0001243501-mRNA-1">
    <property type="protein sequence ID" value="OFLC_0001243501-mRNA-1"/>
    <property type="gene ID" value="OFLC_0001243501"/>
</dbReference>
<proteinExistence type="predicted"/>
<accession>A0A183HY72</accession>